<protein>
    <submittedName>
        <fullName evidence="4">Short-chain dehydrogenase</fullName>
    </submittedName>
</protein>
<gene>
    <name evidence="4" type="ORF">COU47_00710</name>
</gene>
<proteinExistence type="inferred from homology"/>
<sequence>MLHKECLYDMFNLQGRVAIVTGGNGRLGAQYVETLLRANAKVIVADIAKEPSEKISMLLDTYNGNIYFRTVDITNKEEVYSLMELLSLYDENVPSILVNNAGIDAPPNASEKDFGRFEHTDEEAWEKVLMSHLKSARVMSRSFIRALSRKIPAQKSSIINVSSLYGIVSPDQSLYDFRRNDGAEFFKPDSYTTAKAGMIGFTRWLAGYCAEQSLPIRVNCVVLGGVYAKQDDSFVRAYSKKTMLGRMANEDEYNGLMLFLASEKASSYITGAVFIADGGFSAY</sequence>
<comment type="similarity">
    <text evidence="1 3">Belongs to the short-chain dehydrogenases/reductases (SDR) family.</text>
</comment>
<comment type="caution">
    <text evidence="4">The sequence shown here is derived from an EMBL/GenBank/DDBJ whole genome shotgun (WGS) entry which is preliminary data.</text>
</comment>
<dbReference type="PRINTS" id="PR00081">
    <property type="entry name" value="GDHRDH"/>
</dbReference>
<evidence type="ECO:0000256" key="1">
    <source>
        <dbReference type="ARBA" id="ARBA00006484"/>
    </source>
</evidence>
<organism evidence="4 5">
    <name type="scientific">Candidatus Niyogibacteria bacterium CG10_big_fil_rev_8_21_14_0_10_46_36</name>
    <dbReference type="NCBI Taxonomy" id="1974726"/>
    <lineage>
        <taxon>Bacteria</taxon>
        <taxon>Candidatus Niyogiibacteriota</taxon>
    </lineage>
</organism>
<dbReference type="InterPro" id="IPR036291">
    <property type="entry name" value="NAD(P)-bd_dom_sf"/>
</dbReference>
<accession>A0A2H0TEF2</accession>
<dbReference type="Gene3D" id="3.40.50.720">
    <property type="entry name" value="NAD(P)-binding Rossmann-like Domain"/>
    <property type="match status" value="1"/>
</dbReference>
<dbReference type="EMBL" id="PFCO01000001">
    <property type="protein sequence ID" value="PIR69938.1"/>
    <property type="molecule type" value="Genomic_DNA"/>
</dbReference>
<dbReference type="PRINTS" id="PR00080">
    <property type="entry name" value="SDRFAMILY"/>
</dbReference>
<name>A0A2H0TEF2_9BACT</name>
<dbReference type="Pfam" id="PF13561">
    <property type="entry name" value="adh_short_C2"/>
    <property type="match status" value="1"/>
</dbReference>
<dbReference type="Proteomes" id="UP000231503">
    <property type="component" value="Unassembled WGS sequence"/>
</dbReference>
<dbReference type="AlphaFoldDB" id="A0A2H0TEF2"/>
<evidence type="ECO:0000256" key="3">
    <source>
        <dbReference type="RuleBase" id="RU000363"/>
    </source>
</evidence>
<dbReference type="Pfam" id="PF00106">
    <property type="entry name" value="adh_short"/>
    <property type="match status" value="1"/>
</dbReference>
<reference evidence="5" key="1">
    <citation type="submission" date="2017-09" db="EMBL/GenBank/DDBJ databases">
        <title>Depth-based differentiation of microbial function through sediment-hosted aquifers and enrichment of novel symbionts in the deep terrestrial subsurface.</title>
        <authorList>
            <person name="Probst A.J."/>
            <person name="Ladd B."/>
            <person name="Jarett J.K."/>
            <person name="Geller-Mcgrath D.E."/>
            <person name="Sieber C.M.K."/>
            <person name="Emerson J.B."/>
            <person name="Anantharaman K."/>
            <person name="Thomas B.C."/>
            <person name="Malmstrom R."/>
            <person name="Stieglmeier M."/>
            <person name="Klingl A."/>
            <person name="Woyke T."/>
            <person name="Ryan C.M."/>
            <person name="Banfield J.F."/>
        </authorList>
    </citation>
    <scope>NUCLEOTIDE SEQUENCE [LARGE SCALE GENOMIC DNA]</scope>
</reference>
<evidence type="ECO:0000256" key="2">
    <source>
        <dbReference type="ARBA" id="ARBA00023002"/>
    </source>
</evidence>
<dbReference type="PANTHER" id="PTHR42760">
    <property type="entry name" value="SHORT-CHAIN DEHYDROGENASES/REDUCTASES FAMILY MEMBER"/>
    <property type="match status" value="1"/>
</dbReference>
<evidence type="ECO:0000313" key="5">
    <source>
        <dbReference type="Proteomes" id="UP000231503"/>
    </source>
</evidence>
<dbReference type="InterPro" id="IPR002347">
    <property type="entry name" value="SDR_fam"/>
</dbReference>
<keyword evidence="2" id="KW-0560">Oxidoreductase</keyword>
<dbReference type="SUPFAM" id="SSF51735">
    <property type="entry name" value="NAD(P)-binding Rossmann-fold domains"/>
    <property type="match status" value="1"/>
</dbReference>
<evidence type="ECO:0000313" key="4">
    <source>
        <dbReference type="EMBL" id="PIR69938.1"/>
    </source>
</evidence>
<dbReference type="PANTHER" id="PTHR42760:SF133">
    <property type="entry name" value="3-OXOACYL-[ACYL-CARRIER-PROTEIN] REDUCTASE"/>
    <property type="match status" value="1"/>
</dbReference>
<dbReference type="GO" id="GO:0016616">
    <property type="term" value="F:oxidoreductase activity, acting on the CH-OH group of donors, NAD or NADP as acceptor"/>
    <property type="evidence" value="ECO:0007669"/>
    <property type="project" value="TreeGrafter"/>
</dbReference>